<dbReference type="GO" id="GO:0046872">
    <property type="term" value="F:metal ion binding"/>
    <property type="evidence" value="ECO:0007669"/>
    <property type="project" value="UniProtKB-KW"/>
</dbReference>
<sequence length="434" mass="48737">MQYYAEHLATLTKRYQTALAATGFDTLVLSSGSQTYYFEDDHAHPYHPYPFVQQWLPYRPAPDTFLVISATEKPRLIWPAKQDFWHITPTEPQGEWTRHWRIEGATQLKDWLPGLSSGHVAWIGAEHPALSDIDIAITVNPTGLKRALEYDRAYKTDYEINWMVEATERAVQGHRAAEQAFLAGESELDIYRAYLMASGQREIDEPYPGIVGLNESAAILHYENKQVRQAENNRTLLIDAGAQANGYASDITRTYTRDQGLFADLLADVNTLQLDITSKAIPGMAFPDLHTETLRGVADILQRHKLCSLSVDEQMAKRIPQVFFPHGLGHLLGLQVHDSGGHQIDATGTLQKPTAEAPFLRLTRTLDVGMVITIEPGLYFIPMLLKQMTDTIEQHGCNLALIEQLLPYGGIRIEDNVLVTQQGNRNFTREGFGA</sequence>
<dbReference type="RefSeq" id="WP_304996776.1">
    <property type="nucleotide sequence ID" value="NZ_CP101717.1"/>
</dbReference>
<keyword evidence="4 7" id="KW-0224">Dipeptidase</keyword>
<dbReference type="EMBL" id="CP101717">
    <property type="protein sequence ID" value="WLD59484.1"/>
    <property type="molecule type" value="Genomic_DNA"/>
</dbReference>
<evidence type="ECO:0000256" key="6">
    <source>
        <dbReference type="ARBA" id="ARBA00023211"/>
    </source>
</evidence>
<evidence type="ECO:0000313" key="10">
    <source>
        <dbReference type="EMBL" id="WLD59484.1"/>
    </source>
</evidence>
<feature type="binding site" evidence="7">
    <location>
        <position position="250"/>
    </location>
    <ligand>
        <name>Mn(2+)</name>
        <dbReference type="ChEBI" id="CHEBI:29035"/>
        <label>1</label>
    </ligand>
</feature>
<dbReference type="GO" id="GO:0016795">
    <property type="term" value="F:phosphoric triester hydrolase activity"/>
    <property type="evidence" value="ECO:0007669"/>
    <property type="project" value="InterPro"/>
</dbReference>
<dbReference type="InterPro" id="IPR036005">
    <property type="entry name" value="Creatinase/aminopeptidase-like"/>
</dbReference>
<gene>
    <name evidence="7 10" type="primary">pepQ</name>
    <name evidence="10" type="ORF">NFC81_06810</name>
</gene>
<accession>A0AB38YJ60</accession>
<dbReference type="PANTHER" id="PTHR43226">
    <property type="entry name" value="XAA-PRO AMINOPEPTIDASE 3"/>
    <property type="match status" value="1"/>
</dbReference>
<dbReference type="InterPro" id="IPR048819">
    <property type="entry name" value="PepQ_N"/>
</dbReference>
<dbReference type="InterPro" id="IPR000994">
    <property type="entry name" value="Pept_M24"/>
</dbReference>
<dbReference type="NCBIfam" id="NF010133">
    <property type="entry name" value="PRK13607.1"/>
    <property type="match status" value="1"/>
</dbReference>
<dbReference type="Gene3D" id="3.90.230.10">
    <property type="entry name" value="Creatinase/methionine aminopeptidase superfamily"/>
    <property type="match status" value="1"/>
</dbReference>
<evidence type="ECO:0000256" key="5">
    <source>
        <dbReference type="ARBA" id="ARBA00023049"/>
    </source>
</evidence>
<dbReference type="InterPro" id="IPR001131">
    <property type="entry name" value="Peptidase_M24B_aminopep-P_CS"/>
</dbReference>
<feature type="binding site" evidence="7">
    <location>
        <position position="330"/>
    </location>
    <ligand>
        <name>Mn(2+)</name>
        <dbReference type="ChEBI" id="CHEBI:29035"/>
        <label>1</label>
    </ligand>
</feature>
<evidence type="ECO:0000256" key="2">
    <source>
        <dbReference type="ARBA" id="ARBA00022723"/>
    </source>
</evidence>
<dbReference type="PANTHER" id="PTHR43226:SF8">
    <property type="entry name" value="XAA-PRO DIPEPTIDASE"/>
    <property type="match status" value="1"/>
</dbReference>
<dbReference type="GO" id="GO:0004177">
    <property type="term" value="F:aminopeptidase activity"/>
    <property type="evidence" value="ECO:0007669"/>
    <property type="project" value="TreeGrafter"/>
</dbReference>
<proteinExistence type="inferred from homology"/>
<dbReference type="InterPro" id="IPR029149">
    <property type="entry name" value="Creatin/AminoP/Spt16_N"/>
</dbReference>
<dbReference type="AlphaFoldDB" id="A0AB38YJ60"/>
<dbReference type="InterPro" id="IPR052433">
    <property type="entry name" value="X-Pro_dipept-like"/>
</dbReference>
<comment type="cofactor">
    <cofactor evidence="7">
        <name>Mn(2+)</name>
        <dbReference type="ChEBI" id="CHEBI:29035"/>
    </cofactor>
    <text evidence="7">Binds 2 manganese ions per subunit.</text>
</comment>
<protein>
    <recommendedName>
        <fullName evidence="7">Xaa-Pro dipeptidase</fullName>
        <shortName evidence="7">X-Pro dipeptidase</shortName>
        <ecNumber evidence="7">3.4.13.9</ecNumber>
    </recommendedName>
    <alternativeName>
        <fullName evidence="7">Imidodipeptidase</fullName>
    </alternativeName>
    <alternativeName>
        <fullName evidence="7">Proline dipeptidase</fullName>
        <shortName evidence="7">Prolidase</shortName>
    </alternativeName>
</protein>
<evidence type="ECO:0000256" key="3">
    <source>
        <dbReference type="ARBA" id="ARBA00022801"/>
    </source>
</evidence>
<comment type="catalytic activity">
    <reaction evidence="7">
        <text>Xaa-L-Pro dipeptide + H2O = an L-alpha-amino acid + L-proline</text>
        <dbReference type="Rhea" id="RHEA:76407"/>
        <dbReference type="ChEBI" id="CHEBI:15377"/>
        <dbReference type="ChEBI" id="CHEBI:59869"/>
        <dbReference type="ChEBI" id="CHEBI:60039"/>
        <dbReference type="ChEBI" id="CHEBI:195196"/>
        <dbReference type="EC" id="3.4.13.9"/>
    </reaction>
</comment>
<comment type="function">
    <text evidence="7">Splits dipeptides with a prolyl residue in the C-terminal position.</text>
</comment>
<keyword evidence="5 7" id="KW-0482">Metalloprotease</keyword>
<dbReference type="SUPFAM" id="SSF55920">
    <property type="entry name" value="Creatinase/aminopeptidase"/>
    <property type="match status" value="1"/>
</dbReference>
<dbReference type="Pfam" id="PF00557">
    <property type="entry name" value="Peptidase_M24"/>
    <property type="match status" value="1"/>
</dbReference>
<feature type="binding site" evidence="7">
    <location>
        <position position="239"/>
    </location>
    <ligand>
        <name>Mn(2+)</name>
        <dbReference type="ChEBI" id="CHEBI:29035"/>
        <label>2</label>
    </ligand>
</feature>
<dbReference type="InterPro" id="IPR022846">
    <property type="entry name" value="X_Pro_dipept"/>
</dbReference>
<dbReference type="PROSITE" id="PS00491">
    <property type="entry name" value="PROLINE_PEPTIDASE"/>
    <property type="match status" value="1"/>
</dbReference>
<feature type="binding site" evidence="7">
    <location>
        <position position="414"/>
    </location>
    <ligand>
        <name>Mn(2+)</name>
        <dbReference type="ChEBI" id="CHEBI:29035"/>
        <label>2</label>
    </ligand>
</feature>
<dbReference type="GO" id="GO:0008235">
    <property type="term" value="F:metalloexopeptidase activity"/>
    <property type="evidence" value="ECO:0007669"/>
    <property type="project" value="UniProtKB-UniRule"/>
</dbReference>
<comment type="similarity">
    <text evidence="7">Belongs to the peptidase M24B family. Bacterial-type prolidase subfamily.</text>
</comment>
<name>A0AB38YJ60_9GAMM</name>
<evidence type="ECO:0000256" key="4">
    <source>
        <dbReference type="ARBA" id="ARBA00022997"/>
    </source>
</evidence>
<dbReference type="GO" id="GO:0005829">
    <property type="term" value="C:cytosol"/>
    <property type="evidence" value="ECO:0007669"/>
    <property type="project" value="TreeGrafter"/>
</dbReference>
<keyword evidence="1 7" id="KW-0645">Protease</keyword>
<dbReference type="Pfam" id="PF21216">
    <property type="entry name" value="PepQ_N"/>
    <property type="match status" value="1"/>
</dbReference>
<keyword evidence="2 7" id="KW-0479">Metal-binding</keyword>
<dbReference type="GO" id="GO:0102009">
    <property type="term" value="F:proline dipeptidase activity"/>
    <property type="evidence" value="ECO:0007669"/>
    <property type="project" value="UniProtKB-EC"/>
</dbReference>
<reference evidence="10" key="1">
    <citation type="submission" date="2022-07" db="EMBL/GenBank/DDBJ databases">
        <title>Complete genome sequence of Salinispirillum sp. LH10-3-1 capable of multiple carbohydrate inversion isolated from a soda lake.</title>
        <authorList>
            <person name="Liu J."/>
            <person name="Zhai Y."/>
            <person name="Zhang H."/>
            <person name="Yang H."/>
            <person name="Qu J."/>
            <person name="Li J."/>
        </authorList>
    </citation>
    <scope>NUCLEOTIDE SEQUENCE</scope>
    <source>
        <strain evidence="10">LH 10-3-1</strain>
    </source>
</reference>
<dbReference type="EC" id="3.4.13.9" evidence="7"/>
<dbReference type="Gene3D" id="3.40.350.10">
    <property type="entry name" value="Creatinase/prolidase N-terminal domain"/>
    <property type="match status" value="1"/>
</dbReference>
<evidence type="ECO:0000259" key="9">
    <source>
        <dbReference type="Pfam" id="PF21216"/>
    </source>
</evidence>
<dbReference type="HAMAP" id="MF_01279">
    <property type="entry name" value="X_Pro_dipeptid"/>
    <property type="match status" value="1"/>
</dbReference>
<organism evidence="10">
    <name type="scientific">Salinispirillum sp. LH 10-3-1</name>
    <dbReference type="NCBI Taxonomy" id="2952525"/>
    <lineage>
        <taxon>Bacteria</taxon>
        <taxon>Pseudomonadati</taxon>
        <taxon>Pseudomonadota</taxon>
        <taxon>Gammaproteobacteria</taxon>
        <taxon>Oceanospirillales</taxon>
        <taxon>Saccharospirillaceae</taxon>
        <taxon>Salinispirillum</taxon>
    </lineage>
</organism>
<keyword evidence="3 7" id="KW-0378">Hydrolase</keyword>
<feature type="domain" description="Xaa-Pro dipeptidase N-terminal" evidence="9">
    <location>
        <begin position="3"/>
        <end position="150"/>
    </location>
</feature>
<feature type="domain" description="Peptidase M24" evidence="8">
    <location>
        <begin position="163"/>
        <end position="421"/>
    </location>
</feature>
<evidence type="ECO:0000256" key="7">
    <source>
        <dbReference type="HAMAP-Rule" id="MF_01279"/>
    </source>
</evidence>
<dbReference type="GO" id="GO:0006508">
    <property type="term" value="P:proteolysis"/>
    <property type="evidence" value="ECO:0007669"/>
    <property type="project" value="UniProtKB-KW"/>
</dbReference>
<feature type="binding site" evidence="7">
    <location>
        <position position="250"/>
    </location>
    <ligand>
        <name>Mn(2+)</name>
        <dbReference type="ChEBI" id="CHEBI:29035"/>
        <label>2</label>
    </ligand>
</feature>
<feature type="binding site" evidence="7">
    <location>
        <position position="414"/>
    </location>
    <ligand>
        <name>Mn(2+)</name>
        <dbReference type="ChEBI" id="CHEBI:29035"/>
        <label>1</label>
    </ligand>
</feature>
<feature type="binding site" evidence="7">
    <location>
        <position position="375"/>
    </location>
    <ligand>
        <name>Mn(2+)</name>
        <dbReference type="ChEBI" id="CHEBI:29035"/>
        <label>1</label>
    </ligand>
</feature>
<evidence type="ECO:0000256" key="1">
    <source>
        <dbReference type="ARBA" id="ARBA00022670"/>
    </source>
</evidence>
<keyword evidence="6 7" id="KW-0464">Manganese</keyword>
<evidence type="ECO:0000259" key="8">
    <source>
        <dbReference type="Pfam" id="PF00557"/>
    </source>
</evidence>